<name>A0A1M7N638_9PSED</name>
<evidence type="ECO:0000313" key="4">
    <source>
        <dbReference type="EMBL" id="SHM98952.1"/>
    </source>
</evidence>
<dbReference type="RefSeq" id="WP_073166285.1">
    <property type="nucleotide sequence ID" value="NZ_FRDA01000005.1"/>
</dbReference>
<evidence type="ECO:0000259" key="3">
    <source>
        <dbReference type="Pfam" id="PF00155"/>
    </source>
</evidence>
<dbReference type="OrthoDB" id="9807157at2"/>
<proteinExistence type="predicted"/>
<organism evidence="4 5">
    <name type="scientific">Pseudomonas asturiensis</name>
    <dbReference type="NCBI Taxonomy" id="1190415"/>
    <lineage>
        <taxon>Bacteria</taxon>
        <taxon>Pseudomonadati</taxon>
        <taxon>Pseudomonadota</taxon>
        <taxon>Gammaproteobacteria</taxon>
        <taxon>Pseudomonadales</taxon>
        <taxon>Pseudomonadaceae</taxon>
        <taxon>Pseudomonas</taxon>
    </lineage>
</organism>
<protein>
    <submittedName>
        <fullName evidence="4">7-keto-8-aminopelargonate synthetase</fullName>
    </submittedName>
</protein>
<dbReference type="PANTHER" id="PTHR13693">
    <property type="entry name" value="CLASS II AMINOTRANSFERASE/8-AMINO-7-OXONONANOATE SYNTHASE"/>
    <property type="match status" value="1"/>
</dbReference>
<dbReference type="GO" id="GO:0030170">
    <property type="term" value="F:pyridoxal phosphate binding"/>
    <property type="evidence" value="ECO:0007669"/>
    <property type="project" value="InterPro"/>
</dbReference>
<dbReference type="InterPro" id="IPR050087">
    <property type="entry name" value="AON_synthase_class-II"/>
</dbReference>
<dbReference type="Pfam" id="PF00155">
    <property type="entry name" value="Aminotran_1_2"/>
    <property type="match status" value="1"/>
</dbReference>
<dbReference type="NCBIfam" id="NF005697">
    <property type="entry name" value="PRK07505.1"/>
    <property type="match status" value="1"/>
</dbReference>
<dbReference type="InterPro" id="IPR004839">
    <property type="entry name" value="Aminotransferase_I/II_large"/>
</dbReference>
<dbReference type="EMBL" id="FRDA01000005">
    <property type="protein sequence ID" value="SHM98952.1"/>
    <property type="molecule type" value="Genomic_DNA"/>
</dbReference>
<dbReference type="InterPro" id="IPR015424">
    <property type="entry name" value="PyrdxlP-dep_Trfase"/>
</dbReference>
<keyword evidence="2" id="KW-0808">Transferase</keyword>
<reference evidence="4 5" key="1">
    <citation type="submission" date="2016-11" db="EMBL/GenBank/DDBJ databases">
        <authorList>
            <person name="Jaros S."/>
            <person name="Januszkiewicz K."/>
            <person name="Wedrychowicz H."/>
        </authorList>
    </citation>
    <scope>NUCLEOTIDE SEQUENCE [LARGE SCALE GENOMIC DNA]</scope>
    <source>
        <strain evidence="4 5">LMG 26898</strain>
    </source>
</reference>
<accession>A0A1M7N638</accession>
<dbReference type="Gene3D" id="3.40.640.10">
    <property type="entry name" value="Type I PLP-dependent aspartate aminotransferase-like (Major domain)"/>
    <property type="match status" value="1"/>
</dbReference>
<dbReference type="STRING" id="1190415.SAMN05216593_105216"/>
<dbReference type="Gene3D" id="3.90.1150.10">
    <property type="entry name" value="Aspartate Aminotransferase, domain 1"/>
    <property type="match status" value="1"/>
</dbReference>
<dbReference type="InterPro" id="IPR015422">
    <property type="entry name" value="PyrdxlP-dep_Trfase_small"/>
</dbReference>
<dbReference type="Proteomes" id="UP000183983">
    <property type="component" value="Unassembled WGS sequence"/>
</dbReference>
<dbReference type="SUPFAM" id="SSF53383">
    <property type="entry name" value="PLP-dependent transferases"/>
    <property type="match status" value="1"/>
</dbReference>
<evidence type="ECO:0000256" key="2">
    <source>
        <dbReference type="ARBA" id="ARBA00022679"/>
    </source>
</evidence>
<evidence type="ECO:0000256" key="1">
    <source>
        <dbReference type="ARBA" id="ARBA00001933"/>
    </source>
</evidence>
<gene>
    <name evidence="4" type="ORF">SAMN05216593_105216</name>
</gene>
<dbReference type="InterPro" id="IPR015421">
    <property type="entry name" value="PyrdxlP-dep_Trfase_major"/>
</dbReference>
<dbReference type="GO" id="GO:0016740">
    <property type="term" value="F:transferase activity"/>
    <property type="evidence" value="ECO:0007669"/>
    <property type="project" value="UniProtKB-KW"/>
</dbReference>
<evidence type="ECO:0000313" key="5">
    <source>
        <dbReference type="Proteomes" id="UP000183983"/>
    </source>
</evidence>
<feature type="domain" description="Aminotransferase class I/classII large" evidence="3">
    <location>
        <begin position="76"/>
        <end position="402"/>
    </location>
</feature>
<sequence>MNDAVETNNGLDNKAPQLKARNASRMAEISRPHFDAAYEKGLMGVSCRVLDNRRIEIATSGKEVIDYTRCGYLNLDAHPKVLAAAKASMDEIPSAHFSVARTRLSAEPLVRLERTLAKLFDVNGVVVFPTVAAANMGALPLLAAGLFTNGEKPLIAFDRFAHVTLQYHIPVLREETDVIVIEHNDLEHLERLCQGGRKVAYVGDGAYSMGGAAPVRELRALQDKYGLFVYLDDAHGISVVGQHGEGFVRSQLDGLDENTIVAASLGKGYGAAGGLLMLGTRHIENSIRRYAPTYGFSCAPNMAAVGAALASAEIHATPELHKLQHSLRNNMKLFDTLIPTETSGSELPIRIVRIGNEEEAIAKGEYLLQQGHYTSVVFFPTVPRGQAALRMSVTSAHNPADILDLSLMLKSSESNRDSTPNAAQLQPALAV</sequence>
<comment type="cofactor">
    <cofactor evidence="1">
        <name>pyridoxal 5'-phosphate</name>
        <dbReference type="ChEBI" id="CHEBI:597326"/>
    </cofactor>
</comment>
<dbReference type="AlphaFoldDB" id="A0A1M7N638"/>